<dbReference type="RefSeq" id="WP_209527483.1">
    <property type="nucleotide sequence ID" value="NZ_JAEEGA010000006.1"/>
</dbReference>
<accession>A0A940P883</accession>
<organism evidence="1 2">
    <name type="scientific">Vagococcus allomyrinae</name>
    <dbReference type="NCBI Taxonomy" id="2794353"/>
    <lineage>
        <taxon>Bacteria</taxon>
        <taxon>Bacillati</taxon>
        <taxon>Bacillota</taxon>
        <taxon>Bacilli</taxon>
        <taxon>Lactobacillales</taxon>
        <taxon>Enterococcaceae</taxon>
        <taxon>Vagococcus</taxon>
    </lineage>
</organism>
<name>A0A940P883_9ENTE</name>
<evidence type="ECO:0000313" key="2">
    <source>
        <dbReference type="Proteomes" id="UP000674938"/>
    </source>
</evidence>
<dbReference type="Proteomes" id="UP000674938">
    <property type="component" value="Unassembled WGS sequence"/>
</dbReference>
<evidence type="ECO:0000313" key="1">
    <source>
        <dbReference type="EMBL" id="MBP1041491.1"/>
    </source>
</evidence>
<proteinExistence type="predicted"/>
<gene>
    <name evidence="1" type="ORF">I6N95_10780</name>
</gene>
<comment type="caution">
    <text evidence="1">The sequence shown here is derived from an EMBL/GenBank/DDBJ whole genome shotgun (WGS) entry which is preliminary data.</text>
</comment>
<keyword evidence="2" id="KW-1185">Reference proteome</keyword>
<reference evidence="1" key="1">
    <citation type="submission" date="2020-12" db="EMBL/GenBank/DDBJ databases">
        <title>Vagococcus allomyrinae sp. nov. and Enterococcus lavae sp. nov., isolated from the larvae of Allomyrina dichotoma.</title>
        <authorList>
            <person name="Lee S.D."/>
        </authorList>
    </citation>
    <scope>NUCLEOTIDE SEQUENCE</scope>
    <source>
        <strain evidence="1">BWB3-3</strain>
    </source>
</reference>
<evidence type="ECO:0008006" key="3">
    <source>
        <dbReference type="Google" id="ProtNLM"/>
    </source>
</evidence>
<protein>
    <recommendedName>
        <fullName evidence="3">Tetratricopeptide repeat protein</fullName>
    </recommendedName>
</protein>
<dbReference type="AlphaFoldDB" id="A0A940P883"/>
<sequence length="309" mass="35777">MNEPIDFPLNFDRYMEMGQLALADGLLDEALLNFENAYNLQEDFQANRSLVSVLMARSEFFEAKKIADEMKADYLGDAENFLLYLTLLAGTQFFIQGRKLVRHSDFSDDVKESCLAELEQGEHFFRKFQRRELVERQALALELSCASFYQQGKQLRALERLPQTEYIEIAKKLIDEADLPLLLNNGLIETLVELGCQVTVDSQTINGRQTINLAELMPINQQKSYLACLKQLQLQLENNDSELSQSLREELRLQFILLYPLGDQLINDPGTWIELFLASYFDNELKEDHEMAYLDLQRRLRQELASLVI</sequence>
<dbReference type="EMBL" id="JAEEGA010000006">
    <property type="protein sequence ID" value="MBP1041491.1"/>
    <property type="molecule type" value="Genomic_DNA"/>
</dbReference>